<sequence>MNTNTDSRTDVLAVVSQTGPTVTFFDAGTHEQLDVVEVPSQPHELCFDPDRRLLYCATTYVDGYYHAHRGRARQIAVIDADARKVVDTVDIGPDHAPHGFALDRERSRLYVSVEATDTKPGGVVILDADTRRRIGRIPVMADGPHWFAISPDGRRGWSTNKEASFVSVVDLEKDEFAGRVAVPGSEGLDVSPDGRHVYVAAPKGDFLPTPAAQPGIRVIDAVTGEVRRVLPTEGLVFPVHTTVTGAVLAGELRMGGGEGGALGAQQDGVLTVFEPDGFEVAGRVPVGRFPLTITSSPDGKVGYVANVMSSTVTVVDLERMDVITTLEVGRKGEAGAHGLAYIPAAG</sequence>
<organism evidence="1 2">
    <name type="scientific">Streptomyces telluris</name>
    <dbReference type="NCBI Taxonomy" id="2720021"/>
    <lineage>
        <taxon>Bacteria</taxon>
        <taxon>Bacillati</taxon>
        <taxon>Actinomycetota</taxon>
        <taxon>Actinomycetes</taxon>
        <taxon>Kitasatosporales</taxon>
        <taxon>Streptomycetaceae</taxon>
        <taxon>Streptomyces</taxon>
    </lineage>
</organism>
<evidence type="ECO:0000313" key="1">
    <source>
        <dbReference type="EMBL" id="MCQ8768312.1"/>
    </source>
</evidence>
<dbReference type="InterPro" id="IPR015943">
    <property type="entry name" value="WD40/YVTN_repeat-like_dom_sf"/>
</dbReference>
<dbReference type="InterPro" id="IPR011045">
    <property type="entry name" value="N2O_reductase_N"/>
</dbReference>
<dbReference type="AlphaFoldDB" id="A0A9X2RJ68"/>
<gene>
    <name evidence="1" type="ORF">NQU55_00730</name>
</gene>
<dbReference type="PANTHER" id="PTHR47197:SF3">
    <property type="entry name" value="DIHYDRO-HEME D1 DEHYDROGENASE"/>
    <property type="match status" value="1"/>
</dbReference>
<dbReference type="InterPro" id="IPR051200">
    <property type="entry name" value="Host-pathogen_enzymatic-act"/>
</dbReference>
<dbReference type="SUPFAM" id="SSF50974">
    <property type="entry name" value="Nitrous oxide reductase, N-terminal domain"/>
    <property type="match status" value="1"/>
</dbReference>
<evidence type="ECO:0000313" key="2">
    <source>
        <dbReference type="Proteomes" id="UP001142374"/>
    </source>
</evidence>
<protein>
    <submittedName>
        <fullName evidence="1">YncE family protein</fullName>
    </submittedName>
</protein>
<name>A0A9X2RJ68_9ACTN</name>
<dbReference type="Gene3D" id="2.130.10.10">
    <property type="entry name" value="YVTN repeat-like/Quinoprotein amine dehydrogenase"/>
    <property type="match status" value="2"/>
</dbReference>
<reference evidence="1" key="1">
    <citation type="submission" date="2022-06" db="EMBL/GenBank/DDBJ databases">
        <title>WGS of actinobacteria.</title>
        <authorList>
            <person name="Thawai C."/>
        </authorList>
    </citation>
    <scope>NUCLEOTIDE SEQUENCE</scope>
    <source>
        <strain evidence="1">AA8</strain>
    </source>
</reference>
<accession>A0A9X2RJ68</accession>
<keyword evidence="2" id="KW-1185">Reference proteome</keyword>
<dbReference type="EMBL" id="JANIID010000001">
    <property type="protein sequence ID" value="MCQ8768312.1"/>
    <property type="molecule type" value="Genomic_DNA"/>
</dbReference>
<dbReference type="PANTHER" id="PTHR47197">
    <property type="entry name" value="PROTEIN NIRF"/>
    <property type="match status" value="1"/>
</dbReference>
<dbReference type="Proteomes" id="UP001142374">
    <property type="component" value="Unassembled WGS sequence"/>
</dbReference>
<comment type="caution">
    <text evidence="1">The sequence shown here is derived from an EMBL/GenBank/DDBJ whole genome shotgun (WGS) entry which is preliminary data.</text>
</comment>
<proteinExistence type="predicted"/>
<dbReference type="RefSeq" id="WP_168091768.1">
    <property type="nucleotide sequence ID" value="NZ_JAATER010000038.1"/>
</dbReference>